<organism evidence="1 2">
    <name type="scientific">Teichococcus rhizosphaerae</name>
    <dbReference type="NCBI Taxonomy" id="1335062"/>
    <lineage>
        <taxon>Bacteria</taxon>
        <taxon>Pseudomonadati</taxon>
        <taxon>Pseudomonadota</taxon>
        <taxon>Alphaproteobacteria</taxon>
        <taxon>Acetobacterales</taxon>
        <taxon>Roseomonadaceae</taxon>
        <taxon>Roseomonas</taxon>
    </lineage>
</organism>
<evidence type="ECO:0000313" key="1">
    <source>
        <dbReference type="EMBL" id="PHK95544.1"/>
    </source>
</evidence>
<evidence type="ECO:0008006" key="3">
    <source>
        <dbReference type="Google" id="ProtNLM"/>
    </source>
</evidence>
<name>A0A2C7AEP3_9PROT</name>
<evidence type="ECO:0000313" key="2">
    <source>
        <dbReference type="Proteomes" id="UP000223527"/>
    </source>
</evidence>
<keyword evidence="2" id="KW-1185">Reference proteome</keyword>
<accession>A0A2C7AEP3</accession>
<sequence length="77" mass="8213">MRSDAVLPPSLPPRGLCRVTAAAYLGISPTTFDGMVQDGRMPGPKRIGARKVWDRHALDLAFAALPGDGDANPWDTP</sequence>
<reference evidence="1 2" key="1">
    <citation type="submission" date="2017-10" db="EMBL/GenBank/DDBJ databases">
        <authorList>
            <person name="Banno H."/>
            <person name="Chua N.-H."/>
        </authorList>
    </citation>
    <scope>NUCLEOTIDE SEQUENCE [LARGE SCALE GENOMIC DNA]</scope>
    <source>
        <strain evidence="1 2">YW11</strain>
    </source>
</reference>
<dbReference type="EMBL" id="PDNU01000009">
    <property type="protein sequence ID" value="PHK95544.1"/>
    <property type="molecule type" value="Genomic_DNA"/>
</dbReference>
<dbReference type="AlphaFoldDB" id="A0A2C7AEP3"/>
<dbReference type="Proteomes" id="UP000223527">
    <property type="component" value="Unassembled WGS sequence"/>
</dbReference>
<comment type="caution">
    <text evidence="1">The sequence shown here is derived from an EMBL/GenBank/DDBJ whole genome shotgun (WGS) entry which is preliminary data.</text>
</comment>
<dbReference type="OrthoDB" id="7220345at2"/>
<proteinExistence type="predicted"/>
<protein>
    <recommendedName>
        <fullName evidence="3">DNA-binding protein</fullName>
    </recommendedName>
</protein>
<gene>
    <name evidence="1" type="ORF">CR162_07770</name>
</gene>